<dbReference type="GO" id="GO:0016020">
    <property type="term" value="C:membrane"/>
    <property type="evidence" value="ECO:0007669"/>
    <property type="project" value="UniProtKB-SubCell"/>
</dbReference>
<keyword evidence="3 5" id="KW-1133">Transmembrane helix</keyword>
<dbReference type="Gene3D" id="1.20.140.150">
    <property type="match status" value="1"/>
</dbReference>
<accession>A0A2S2NSP8</accession>
<dbReference type="PANTHER" id="PTHR21284:SF11">
    <property type="entry name" value="KUNE-KUNE"/>
    <property type="match status" value="1"/>
</dbReference>
<dbReference type="InterPro" id="IPR004031">
    <property type="entry name" value="PMP22/EMP/MP20/Claudin"/>
</dbReference>
<dbReference type="GO" id="GO:0019991">
    <property type="term" value="P:septate junction assembly"/>
    <property type="evidence" value="ECO:0007669"/>
    <property type="project" value="TreeGrafter"/>
</dbReference>
<reference evidence="6" key="1">
    <citation type="submission" date="2018-04" db="EMBL/GenBank/DDBJ databases">
        <title>Transcriptome of Schizaphis graminum biotype I.</title>
        <authorList>
            <person name="Scully E.D."/>
            <person name="Geib S.M."/>
            <person name="Palmer N.A."/>
            <person name="Koch K."/>
            <person name="Bradshaw J."/>
            <person name="Heng-Moss T."/>
            <person name="Sarath G."/>
        </authorList>
    </citation>
    <scope>NUCLEOTIDE SEQUENCE</scope>
</reference>
<keyword evidence="2 5" id="KW-0812">Transmembrane</keyword>
<proteinExistence type="predicted"/>
<evidence type="ECO:0000313" key="6">
    <source>
        <dbReference type="EMBL" id="MBY20220.1"/>
    </source>
</evidence>
<dbReference type="Pfam" id="PF13903">
    <property type="entry name" value="Claudin_2"/>
    <property type="match status" value="1"/>
</dbReference>
<feature type="transmembrane region" description="Helical" evidence="5">
    <location>
        <begin position="55"/>
        <end position="76"/>
    </location>
</feature>
<feature type="transmembrane region" description="Helical" evidence="5">
    <location>
        <begin position="12"/>
        <end position="35"/>
    </location>
</feature>
<dbReference type="GO" id="GO:0035151">
    <property type="term" value="P:regulation of tube size, open tracheal system"/>
    <property type="evidence" value="ECO:0007669"/>
    <property type="project" value="TreeGrafter"/>
</dbReference>
<protein>
    <submittedName>
        <fullName evidence="6">Uncharacterized protein</fullName>
    </submittedName>
</protein>
<name>A0A2S2NSP8_SCHGA</name>
<organism evidence="6">
    <name type="scientific">Schizaphis graminum</name>
    <name type="common">Green bug aphid</name>
    <dbReference type="NCBI Taxonomy" id="13262"/>
    <lineage>
        <taxon>Eukaryota</taxon>
        <taxon>Metazoa</taxon>
        <taxon>Ecdysozoa</taxon>
        <taxon>Arthropoda</taxon>
        <taxon>Hexapoda</taxon>
        <taxon>Insecta</taxon>
        <taxon>Pterygota</taxon>
        <taxon>Neoptera</taxon>
        <taxon>Paraneoptera</taxon>
        <taxon>Hemiptera</taxon>
        <taxon>Sternorrhyncha</taxon>
        <taxon>Aphidomorpha</taxon>
        <taxon>Aphidoidea</taxon>
        <taxon>Aphididae</taxon>
        <taxon>Aphidini</taxon>
        <taxon>Schizaphis</taxon>
    </lineage>
</organism>
<dbReference type="EMBL" id="GGMR01007601">
    <property type="protein sequence ID" value="MBY20220.1"/>
    <property type="molecule type" value="Transcribed_RNA"/>
</dbReference>
<comment type="subcellular location">
    <subcellularLocation>
        <location evidence="1">Membrane</location>
        <topology evidence="1">Multi-pass membrane protein</topology>
    </subcellularLocation>
</comment>
<keyword evidence="4 5" id="KW-0472">Membrane</keyword>
<dbReference type="PANTHER" id="PTHR21284">
    <property type="entry name" value="EG:80H7.2 PROTEIN"/>
    <property type="match status" value="1"/>
</dbReference>
<dbReference type="AlphaFoldDB" id="A0A2S2NSP8"/>
<evidence type="ECO:0000256" key="3">
    <source>
        <dbReference type="ARBA" id="ARBA00022989"/>
    </source>
</evidence>
<sequence>MYLNRAYERYVQILFTAGILYIAAAICSTIALIIFGIDGDSRVWMPHWEHNDIGWSYGVAVAGTIALYVSGVLYVIEGRAHKIKRQKMATQRANYNYDADDLKQSSHTDI</sequence>
<evidence type="ECO:0000256" key="5">
    <source>
        <dbReference type="SAM" id="Phobius"/>
    </source>
</evidence>
<evidence type="ECO:0000256" key="1">
    <source>
        <dbReference type="ARBA" id="ARBA00004141"/>
    </source>
</evidence>
<dbReference type="GO" id="GO:0005918">
    <property type="term" value="C:septate junction"/>
    <property type="evidence" value="ECO:0007669"/>
    <property type="project" value="TreeGrafter"/>
</dbReference>
<evidence type="ECO:0000256" key="4">
    <source>
        <dbReference type="ARBA" id="ARBA00023136"/>
    </source>
</evidence>
<evidence type="ECO:0000256" key="2">
    <source>
        <dbReference type="ARBA" id="ARBA00022692"/>
    </source>
</evidence>
<gene>
    <name evidence="6" type="ORF">g.62098</name>
</gene>